<dbReference type="PANTHER" id="PTHR20426:SF0">
    <property type="entry name" value="18S RRNA AMINOCARBOXYPROPYLTRANSFERASE"/>
    <property type="match status" value="1"/>
</dbReference>
<comment type="caution">
    <text evidence="9">The sequence shown here is derived from an EMBL/GenBank/DDBJ whole genome shotgun (WGS) entry which is preliminary data.</text>
</comment>
<dbReference type="InterPro" id="IPR022968">
    <property type="entry name" value="Tsr3-like"/>
</dbReference>
<keyword evidence="2 6" id="KW-0690">Ribosome biogenesis</keyword>
<evidence type="ECO:0000313" key="9">
    <source>
        <dbReference type="EMBL" id="OII73587.1"/>
    </source>
</evidence>
<evidence type="ECO:0000256" key="6">
    <source>
        <dbReference type="HAMAP-Rule" id="MF_03146"/>
    </source>
</evidence>
<keyword evidence="5 6" id="KW-0949">S-adenosyl-L-methionine</keyword>
<dbReference type="GeneID" id="39980177"/>
<dbReference type="GO" id="GO:0030490">
    <property type="term" value="P:maturation of SSU-rRNA"/>
    <property type="evidence" value="ECO:0007669"/>
    <property type="project" value="TreeGrafter"/>
</dbReference>
<gene>
    <name evidence="9" type="ORF">cubi_03385</name>
</gene>
<feature type="binding site" evidence="6">
    <location>
        <position position="178"/>
    </location>
    <ligand>
        <name>S-adenosyl-L-methionine</name>
        <dbReference type="ChEBI" id="CHEBI:59789"/>
    </ligand>
</feature>
<feature type="region of interest" description="Disordered" evidence="7">
    <location>
        <begin position="1"/>
        <end position="84"/>
    </location>
</feature>
<dbReference type="PANTHER" id="PTHR20426">
    <property type="entry name" value="RIBOSOME BIOGENESIS PROTEIN TSR3 HOMOLOG"/>
    <property type="match status" value="1"/>
</dbReference>
<dbReference type="InterPro" id="IPR007177">
    <property type="entry name" value="Tsr3_C"/>
</dbReference>
<dbReference type="GO" id="GO:0106388">
    <property type="term" value="F:rRNA small subunit aminocarboxypropyltransferase activity"/>
    <property type="evidence" value="ECO:0007669"/>
    <property type="project" value="UniProtKB-EC"/>
</dbReference>
<feature type="binding site" evidence="6">
    <location>
        <position position="193"/>
    </location>
    <ligand>
        <name>S-adenosyl-L-methionine</name>
        <dbReference type="ChEBI" id="CHEBI:59789"/>
    </ligand>
</feature>
<dbReference type="GO" id="GO:0000455">
    <property type="term" value="P:enzyme-directed rRNA pseudouridine synthesis"/>
    <property type="evidence" value="ECO:0007669"/>
    <property type="project" value="UniProtKB-UniRule"/>
</dbReference>
<evidence type="ECO:0000256" key="2">
    <source>
        <dbReference type="ARBA" id="ARBA00022517"/>
    </source>
</evidence>
<name>A0A1J4MJF2_9CRYT</name>
<evidence type="ECO:0000256" key="5">
    <source>
        <dbReference type="ARBA" id="ARBA00022691"/>
    </source>
</evidence>
<feature type="binding site" evidence="6">
    <location>
        <position position="103"/>
    </location>
    <ligand>
        <name>S-adenosyl-L-methionine</name>
        <dbReference type="ChEBI" id="CHEBI:59789"/>
    </ligand>
</feature>
<feature type="compositionally biased region" description="Basic and acidic residues" evidence="7">
    <location>
        <begin position="26"/>
        <end position="44"/>
    </location>
</feature>
<sequence length="301" mass="34850">MKSINNNSQVETDFASEFISETDSDADSKSECGKETVIKKASNEEEKEEENEDEEKEEEEEEEEEVEEEVEDEEEDEEEEEGEEPVIKIGLWDFCQCDIARCSGRKLLRFNYARKLQYSSNYARKWPGIILSPRAKKKISMEDLPLILKGGVGVIDCSWNKIDQVPFHKIHNGNERLLPFLVAANSTHYGRPYELSCAEAISACLFFFGFPKQAEKVLGIFKGGHHFLELNKEAFDLYRSKGINSQSIINAEQDFIDKYMSKQQQKESRDYDSLFSSSYEEDDDDDDEEEEEEEEEEELNL</sequence>
<feature type="compositionally biased region" description="Acidic residues" evidence="7">
    <location>
        <begin position="279"/>
        <end position="301"/>
    </location>
</feature>
<feature type="region of interest" description="Disordered" evidence="7">
    <location>
        <begin position="260"/>
        <end position="301"/>
    </location>
</feature>
<evidence type="ECO:0000313" key="10">
    <source>
        <dbReference type="Proteomes" id="UP000186176"/>
    </source>
</evidence>
<feature type="compositionally biased region" description="Basic and acidic residues" evidence="7">
    <location>
        <begin position="260"/>
        <end position="272"/>
    </location>
</feature>
<feature type="domain" description="16S/18S rRNA aminocarboxypropyltransferase Tsr3 C-terminal" evidence="8">
    <location>
        <begin position="129"/>
        <end position="256"/>
    </location>
</feature>
<keyword evidence="10" id="KW-1185">Reference proteome</keyword>
<dbReference type="GO" id="GO:1904047">
    <property type="term" value="F:S-adenosyl-L-methionine binding"/>
    <property type="evidence" value="ECO:0007669"/>
    <property type="project" value="UniProtKB-UniRule"/>
</dbReference>
<dbReference type="Pfam" id="PF04034">
    <property type="entry name" value="Ribo_biogen_C"/>
    <property type="match status" value="1"/>
</dbReference>
<dbReference type="Proteomes" id="UP000186176">
    <property type="component" value="Unassembled WGS sequence"/>
</dbReference>
<feature type="compositionally biased region" description="Acidic residues" evidence="7">
    <location>
        <begin position="45"/>
        <end position="84"/>
    </location>
</feature>
<dbReference type="VEuPathDB" id="CryptoDB:cubi_03385"/>
<keyword evidence="1" id="KW-0963">Cytoplasm</keyword>
<proteinExistence type="inferred from homology"/>
<evidence type="ECO:0000256" key="3">
    <source>
        <dbReference type="ARBA" id="ARBA00022552"/>
    </source>
</evidence>
<evidence type="ECO:0000259" key="8">
    <source>
        <dbReference type="Pfam" id="PF04034"/>
    </source>
</evidence>
<feature type="compositionally biased region" description="Polar residues" evidence="7">
    <location>
        <begin position="1"/>
        <end position="11"/>
    </location>
</feature>
<protein>
    <recommendedName>
        <fullName evidence="6">18S rRNA aminocarboxypropyltransferase</fullName>
        <ecNumber evidence="6">2.5.1.157</ecNumber>
    </recommendedName>
</protein>
<evidence type="ECO:0000256" key="4">
    <source>
        <dbReference type="ARBA" id="ARBA00022679"/>
    </source>
</evidence>
<dbReference type="RefSeq" id="XP_028874842.1">
    <property type="nucleotide sequence ID" value="XM_029020398.1"/>
</dbReference>
<dbReference type="AlphaFoldDB" id="A0A1J4MJF2"/>
<keyword evidence="3 6" id="KW-0698">rRNA processing</keyword>
<feature type="binding site" evidence="6">
    <location>
        <position position="155"/>
    </location>
    <ligand>
        <name>S-adenosyl-L-methionine</name>
        <dbReference type="ChEBI" id="CHEBI:59789"/>
    </ligand>
</feature>
<comment type="similarity">
    <text evidence="6">Belongs to the TDD superfamily. TSR3 family.</text>
</comment>
<organism evidence="9 10">
    <name type="scientific">Cryptosporidium ubiquitum</name>
    <dbReference type="NCBI Taxonomy" id="857276"/>
    <lineage>
        <taxon>Eukaryota</taxon>
        <taxon>Sar</taxon>
        <taxon>Alveolata</taxon>
        <taxon>Apicomplexa</taxon>
        <taxon>Conoidasida</taxon>
        <taxon>Coccidia</taxon>
        <taxon>Eucoccidiorida</taxon>
        <taxon>Eimeriorina</taxon>
        <taxon>Cryptosporidiidae</taxon>
        <taxon>Cryptosporidium</taxon>
    </lineage>
</organism>
<dbReference type="HAMAP" id="MF_01116">
    <property type="entry name" value="TSR3"/>
    <property type="match status" value="1"/>
</dbReference>
<accession>A0A1J4MJF2</accession>
<dbReference type="EC" id="2.5.1.157" evidence="6"/>
<evidence type="ECO:0000256" key="7">
    <source>
        <dbReference type="SAM" id="MobiDB-lite"/>
    </source>
</evidence>
<keyword evidence="4 6" id="KW-0808">Transferase</keyword>
<dbReference type="OrthoDB" id="10262062at2759"/>
<evidence type="ECO:0000256" key="1">
    <source>
        <dbReference type="ARBA" id="ARBA00022490"/>
    </source>
</evidence>
<comment type="catalytic activity">
    <reaction evidence="6">
        <text>an N(1)-methylpseudouridine in rRNA + S-adenosyl-L-methionine = N(1)-methyl-N(3)-[(3S)-3-amino-3-carboxypropyl]pseudouridine in rRNA + S-methyl-5'-thioadenosine + H(+)</text>
        <dbReference type="Rhea" id="RHEA:63296"/>
        <dbReference type="Rhea" id="RHEA-COMP:11634"/>
        <dbReference type="Rhea" id="RHEA-COMP:16310"/>
        <dbReference type="ChEBI" id="CHEBI:15378"/>
        <dbReference type="ChEBI" id="CHEBI:17509"/>
        <dbReference type="ChEBI" id="CHEBI:59789"/>
        <dbReference type="ChEBI" id="CHEBI:74890"/>
        <dbReference type="ChEBI" id="CHEBI:146234"/>
        <dbReference type="EC" id="2.5.1.157"/>
    </reaction>
</comment>
<dbReference type="EMBL" id="LRBP01000014">
    <property type="protein sequence ID" value="OII73587.1"/>
    <property type="molecule type" value="Genomic_DNA"/>
</dbReference>
<comment type="function">
    <text evidence="6">Aminocarboxypropyltransferase that catalyzes the aminocarboxypropyl transfer on pseudouridine in 18S rRNA. It constitutes the last step in biosynthesis of the hypermodified N1-methyl-N3-(3-amino-3-carboxypropyl) pseudouridine (m1acp3-Psi).</text>
</comment>
<reference evidence="9 10" key="1">
    <citation type="submission" date="2016-10" db="EMBL/GenBank/DDBJ databases">
        <title>Reductive evolution of mitochondrial metabolism and differential evolution of invasion-related proteins in Cryptosporidium.</title>
        <authorList>
            <person name="Liu S."/>
            <person name="Roellig D.M."/>
            <person name="Guo Y."/>
            <person name="Li N."/>
            <person name="Frace M.A."/>
            <person name="Tang K."/>
            <person name="Zhang L."/>
            <person name="Feng Y."/>
            <person name="Xiao L."/>
        </authorList>
    </citation>
    <scope>NUCLEOTIDE SEQUENCE [LARGE SCALE GENOMIC DNA]</scope>
    <source>
        <strain evidence="9">39726</strain>
    </source>
</reference>